<comment type="subunit">
    <text evidence="5">NDH-1 is composed of 14 different subunits. Subunits NuoA, H, J, K, L, M, N constitute the membrane sector of the complex.</text>
</comment>
<feature type="transmembrane region" description="Helical" evidence="5">
    <location>
        <begin position="460"/>
        <end position="483"/>
    </location>
</feature>
<comment type="catalytic activity">
    <reaction evidence="5">
        <text>a quinone + NADH + 5 H(+)(in) = a quinol + NAD(+) + 4 H(+)(out)</text>
        <dbReference type="Rhea" id="RHEA:57888"/>
        <dbReference type="ChEBI" id="CHEBI:15378"/>
        <dbReference type="ChEBI" id="CHEBI:24646"/>
        <dbReference type="ChEBI" id="CHEBI:57540"/>
        <dbReference type="ChEBI" id="CHEBI:57945"/>
        <dbReference type="ChEBI" id="CHEBI:132124"/>
    </reaction>
</comment>
<dbReference type="KEGG" id="npy:NPRO_09020"/>
<evidence type="ECO:0000256" key="4">
    <source>
        <dbReference type="ARBA" id="ARBA00023136"/>
    </source>
</evidence>
<feature type="transmembrane region" description="Helical" evidence="5">
    <location>
        <begin position="140"/>
        <end position="159"/>
    </location>
</feature>
<evidence type="ECO:0000256" key="3">
    <source>
        <dbReference type="ARBA" id="ARBA00022989"/>
    </source>
</evidence>
<keyword evidence="4 5" id="KW-0472">Membrane</keyword>
<sequence length="518" mass="54623">MRNPLLDGFHPPATDWVSLGPVLPIMVVMVTGIVGLLIEMARPKRNNNFIVAISLIGLAGAGVLLTNQTGEPRASALADMVLRDGLGVVLQLLMVGSALVATLFSEGYLREKRIPFGEFYPLMLWSLSGGMLMVATTNLLMLFLGLEVLSISLYVMAGLSRGEGKSEESALKYFLLGAFASAFLLYGMAFLYGASGSLELGSIAGAWTSADGTLQPLVLFGLGLMLVGFSFKAAFVPFHQWTPDVYQGAPTNVTAFMAAISKIAAIGALVRVLDASLPLSDIVTPVLFWLAILTMTVGNLIALVQTDLKRILAYSSIGHAGYLLVGLIAHYKNPSEVGFGSVTYYLFAYAGMTLGAFAVISLIAKSGREGTLVRDLNGLWRRSPGLAVAMVLFMASLIGIPFTSGFLGKLNIISDAVGSGLTSLAVVLVVNSVVSVYYYLGIAMAAFVSDESDSKRPLASPNLGLTLATSICVAVVIGGFVWASPVLKWTSGEGPSYEVQAPQAPKTAQTFDSGSQSL</sequence>
<dbReference type="GO" id="GO:0012505">
    <property type="term" value="C:endomembrane system"/>
    <property type="evidence" value="ECO:0007669"/>
    <property type="project" value="UniProtKB-SubCell"/>
</dbReference>
<evidence type="ECO:0000256" key="5">
    <source>
        <dbReference type="HAMAP-Rule" id="MF_00445"/>
    </source>
</evidence>
<evidence type="ECO:0000313" key="9">
    <source>
        <dbReference type="EMBL" id="BBO23307.1"/>
    </source>
</evidence>
<dbReference type="EC" id="7.1.1.-" evidence="5"/>
<keyword evidence="5" id="KW-1003">Cell membrane</keyword>
<gene>
    <name evidence="5" type="primary">nuoN</name>
    <name evidence="9" type="ORF">NPRO_09020</name>
</gene>
<feature type="transmembrane region" description="Helical" evidence="5">
    <location>
        <begin position="86"/>
        <end position="104"/>
    </location>
</feature>
<dbReference type="InterPro" id="IPR001750">
    <property type="entry name" value="ND/Mrp_TM"/>
</dbReference>
<feature type="transmembrane region" description="Helical" evidence="5">
    <location>
        <begin position="16"/>
        <end position="37"/>
    </location>
</feature>
<comment type="subcellular location">
    <subcellularLocation>
        <location evidence="5">Cell membrane</location>
        <topology evidence="5">Multi-pass membrane protein</topology>
    </subcellularLocation>
    <subcellularLocation>
        <location evidence="1">Endomembrane system</location>
        <topology evidence="1">Multi-pass membrane protein</topology>
    </subcellularLocation>
    <subcellularLocation>
        <location evidence="6">Membrane</location>
        <topology evidence="6">Multi-pass membrane protein</topology>
    </subcellularLocation>
</comment>
<dbReference type="HAMAP" id="MF_00445">
    <property type="entry name" value="NDH1_NuoN_1"/>
    <property type="match status" value="1"/>
</dbReference>
<dbReference type="GO" id="GO:0050136">
    <property type="term" value="F:NADH dehydrogenase (quinone) (non-electrogenic) activity"/>
    <property type="evidence" value="ECO:0007669"/>
    <property type="project" value="UniProtKB-UniRule"/>
</dbReference>
<evidence type="ECO:0000256" key="7">
    <source>
        <dbReference type="SAM" id="MobiDB-lite"/>
    </source>
</evidence>
<dbReference type="EMBL" id="AP021858">
    <property type="protein sequence ID" value="BBO23307.1"/>
    <property type="molecule type" value="Genomic_DNA"/>
</dbReference>
<keyword evidence="5" id="KW-0830">Ubiquinone</keyword>
<dbReference type="GO" id="GO:0042773">
    <property type="term" value="P:ATP synthesis coupled electron transport"/>
    <property type="evidence" value="ECO:0007669"/>
    <property type="project" value="InterPro"/>
</dbReference>
<comment type="similarity">
    <text evidence="5">Belongs to the complex I subunit 2 family.</text>
</comment>
<evidence type="ECO:0000256" key="6">
    <source>
        <dbReference type="RuleBase" id="RU000320"/>
    </source>
</evidence>
<keyword evidence="3 5" id="KW-1133">Transmembrane helix</keyword>
<feature type="domain" description="NADH:quinone oxidoreductase/Mrp antiporter transmembrane" evidence="8">
    <location>
        <begin position="137"/>
        <end position="434"/>
    </location>
</feature>
<feature type="transmembrane region" description="Helical" evidence="5">
    <location>
        <begin position="424"/>
        <end position="448"/>
    </location>
</feature>
<proteinExistence type="inferred from homology"/>
<accession>A0A809S3W5</accession>
<dbReference type="GO" id="GO:0008137">
    <property type="term" value="F:NADH dehydrogenase (ubiquinone) activity"/>
    <property type="evidence" value="ECO:0007669"/>
    <property type="project" value="InterPro"/>
</dbReference>
<protein>
    <recommendedName>
        <fullName evidence="5">NADH-quinone oxidoreductase subunit N</fullName>
        <ecNumber evidence="5">7.1.1.-</ecNumber>
    </recommendedName>
    <alternativeName>
        <fullName evidence="5">NADH dehydrogenase I subunit N</fullName>
    </alternativeName>
    <alternativeName>
        <fullName evidence="5">NDH-1 subunit N</fullName>
    </alternativeName>
</protein>
<feature type="transmembrane region" description="Helical" evidence="5">
    <location>
        <begin position="311"/>
        <end position="331"/>
    </location>
</feature>
<feature type="transmembrane region" description="Helical" evidence="5">
    <location>
        <begin position="171"/>
        <end position="194"/>
    </location>
</feature>
<feature type="transmembrane region" description="Helical" evidence="5">
    <location>
        <begin position="49"/>
        <end position="66"/>
    </location>
</feature>
<feature type="transmembrane region" description="Helical" evidence="5">
    <location>
        <begin position="116"/>
        <end position="134"/>
    </location>
</feature>
<evidence type="ECO:0000259" key="8">
    <source>
        <dbReference type="Pfam" id="PF00361"/>
    </source>
</evidence>
<keyword evidence="5" id="KW-1278">Translocase</keyword>
<dbReference type="NCBIfam" id="TIGR01770">
    <property type="entry name" value="NDH_I_N"/>
    <property type="match status" value="1"/>
</dbReference>
<feature type="transmembrane region" description="Helical" evidence="5">
    <location>
        <begin position="282"/>
        <end position="304"/>
    </location>
</feature>
<keyword evidence="2 5" id="KW-0812">Transmembrane</keyword>
<name>A0A809S3W5_9BACT</name>
<dbReference type="InterPro" id="IPR010096">
    <property type="entry name" value="NADH-Q_OxRdtase_suN/2"/>
</dbReference>
<keyword evidence="5" id="KW-0520">NAD</keyword>
<feature type="region of interest" description="Disordered" evidence="7">
    <location>
        <begin position="498"/>
        <end position="518"/>
    </location>
</feature>
<dbReference type="Proteomes" id="UP000662873">
    <property type="component" value="Chromosome"/>
</dbReference>
<dbReference type="Pfam" id="PF00361">
    <property type="entry name" value="Proton_antipo_M"/>
    <property type="match status" value="1"/>
</dbReference>
<feature type="transmembrane region" description="Helical" evidence="5">
    <location>
        <begin position="343"/>
        <end position="364"/>
    </location>
</feature>
<dbReference type="GO" id="GO:0005886">
    <property type="term" value="C:plasma membrane"/>
    <property type="evidence" value="ECO:0007669"/>
    <property type="project" value="UniProtKB-SubCell"/>
</dbReference>
<keyword evidence="5" id="KW-0874">Quinone</keyword>
<evidence type="ECO:0000256" key="2">
    <source>
        <dbReference type="ARBA" id="ARBA00022692"/>
    </source>
</evidence>
<dbReference type="PANTHER" id="PTHR22773">
    <property type="entry name" value="NADH DEHYDROGENASE"/>
    <property type="match status" value="1"/>
</dbReference>
<feature type="transmembrane region" description="Helical" evidence="5">
    <location>
        <begin position="385"/>
        <end position="404"/>
    </location>
</feature>
<dbReference type="AlphaFoldDB" id="A0A809S3W5"/>
<evidence type="ECO:0000256" key="1">
    <source>
        <dbReference type="ARBA" id="ARBA00004127"/>
    </source>
</evidence>
<evidence type="ECO:0000313" key="10">
    <source>
        <dbReference type="Proteomes" id="UP000662873"/>
    </source>
</evidence>
<reference evidence="9" key="1">
    <citation type="journal article" name="DNA Res.">
        <title>The physiological potential of anammox bacteria as revealed by their core genome structure.</title>
        <authorList>
            <person name="Okubo T."/>
            <person name="Toyoda A."/>
            <person name="Fukuhara K."/>
            <person name="Uchiyama I."/>
            <person name="Harigaya Y."/>
            <person name="Kuroiwa M."/>
            <person name="Suzuki T."/>
            <person name="Murakami Y."/>
            <person name="Suwa Y."/>
            <person name="Takami H."/>
        </authorList>
    </citation>
    <scope>NUCLEOTIDE SEQUENCE</scope>
    <source>
        <strain evidence="9">317325-2</strain>
    </source>
</reference>
<feature type="transmembrane region" description="Helical" evidence="5">
    <location>
        <begin position="214"/>
        <end position="238"/>
    </location>
</feature>
<feature type="compositionally biased region" description="Polar residues" evidence="7">
    <location>
        <begin position="506"/>
        <end position="518"/>
    </location>
</feature>
<dbReference type="GO" id="GO:0048038">
    <property type="term" value="F:quinone binding"/>
    <property type="evidence" value="ECO:0007669"/>
    <property type="project" value="UniProtKB-KW"/>
</dbReference>
<keyword evidence="5" id="KW-0813">Transport</keyword>
<organism evidence="9 10">
    <name type="scientific">Candidatus Nitrosymbiomonas proteolyticus</name>
    <dbReference type="NCBI Taxonomy" id="2608984"/>
    <lineage>
        <taxon>Bacteria</taxon>
        <taxon>Bacillati</taxon>
        <taxon>Armatimonadota</taxon>
        <taxon>Armatimonadota incertae sedis</taxon>
        <taxon>Candidatus Nitrosymbiomonas</taxon>
    </lineage>
</organism>
<comment type="function">
    <text evidence="5">NDH-1 shuttles electrons from NADH, via FMN and iron-sulfur (Fe-S) centers, to quinones in the respiratory chain. The immediate electron acceptor for the enzyme in this species is believed to be ubiquinone. Couples the redox reaction to proton translocation (for every two electrons transferred, four hydrogen ions are translocated across the cytoplasmic membrane), and thus conserves the redox energy in a proton gradient.</text>
</comment>
<feature type="transmembrane region" description="Helical" evidence="5">
    <location>
        <begin position="250"/>
        <end position="270"/>
    </location>
</feature>